<dbReference type="PANTHER" id="PTHR30614:SF46">
    <property type="entry name" value="ABC TRANSPORTER MEMBRANE SPANNING PERMEASE-GLUTAMINE TRANSPORT"/>
    <property type="match status" value="1"/>
</dbReference>
<dbReference type="InterPro" id="IPR035906">
    <property type="entry name" value="MetI-like_sf"/>
</dbReference>
<organism evidence="9 10">
    <name type="scientific">Auritidibacter ignavus</name>
    <dbReference type="NCBI Taxonomy" id="678932"/>
    <lineage>
        <taxon>Bacteria</taxon>
        <taxon>Bacillati</taxon>
        <taxon>Actinomycetota</taxon>
        <taxon>Actinomycetes</taxon>
        <taxon>Micrococcales</taxon>
        <taxon>Micrococcaceae</taxon>
        <taxon>Auritidibacter</taxon>
    </lineage>
</organism>
<keyword evidence="3" id="KW-1003">Cell membrane</keyword>
<feature type="transmembrane region" description="Helical" evidence="7">
    <location>
        <begin position="432"/>
        <end position="449"/>
    </location>
</feature>
<feature type="transmembrane region" description="Helical" evidence="7">
    <location>
        <begin position="530"/>
        <end position="548"/>
    </location>
</feature>
<evidence type="ECO:0000256" key="4">
    <source>
        <dbReference type="ARBA" id="ARBA00022692"/>
    </source>
</evidence>
<dbReference type="CDD" id="cd06261">
    <property type="entry name" value="TM_PBP2"/>
    <property type="match status" value="1"/>
</dbReference>
<feature type="transmembrane region" description="Helical" evidence="7">
    <location>
        <begin position="367"/>
        <end position="387"/>
    </location>
</feature>
<dbReference type="SMART" id="SM00062">
    <property type="entry name" value="PBPb"/>
    <property type="match status" value="1"/>
</dbReference>
<dbReference type="NCBIfam" id="TIGR01726">
    <property type="entry name" value="HEQRo_perm_3TM"/>
    <property type="match status" value="1"/>
</dbReference>
<dbReference type="InterPro" id="IPR043429">
    <property type="entry name" value="ArtM/GltK/GlnP/TcyL/YhdX-like"/>
</dbReference>
<evidence type="ECO:0000313" key="9">
    <source>
        <dbReference type="EMBL" id="WGH93154.1"/>
    </source>
</evidence>
<comment type="subcellular location">
    <subcellularLocation>
        <location evidence="1 7">Cell membrane</location>
        <topology evidence="1 7">Multi-pass membrane protein</topology>
    </subcellularLocation>
</comment>
<dbReference type="PROSITE" id="PS50928">
    <property type="entry name" value="ABC_TM1"/>
    <property type="match status" value="1"/>
</dbReference>
<evidence type="ECO:0000259" key="8">
    <source>
        <dbReference type="PROSITE" id="PS50928"/>
    </source>
</evidence>
<dbReference type="Gene3D" id="3.40.190.10">
    <property type="entry name" value="Periplasmic binding protein-like II"/>
    <property type="match status" value="2"/>
</dbReference>
<dbReference type="Pfam" id="PF00528">
    <property type="entry name" value="BPD_transp_1"/>
    <property type="match status" value="1"/>
</dbReference>
<gene>
    <name evidence="9" type="ORF">QDX21_12835</name>
</gene>
<dbReference type="GO" id="GO:0043190">
    <property type="term" value="C:ATP-binding cassette (ABC) transporter complex"/>
    <property type="evidence" value="ECO:0007669"/>
    <property type="project" value="InterPro"/>
</dbReference>
<dbReference type="InterPro" id="IPR010065">
    <property type="entry name" value="AA_ABC_transptr_permease_3TM"/>
</dbReference>
<dbReference type="Pfam" id="PF00497">
    <property type="entry name" value="SBP_bac_3"/>
    <property type="match status" value="1"/>
</dbReference>
<keyword evidence="4 7" id="KW-0812">Transmembrane</keyword>
<sequence length="561" mass="60748">MPEIHHARGIVSWFLPACDFVSHREKTVATAPRRVLAGVPWTQRQGTKARMLDHITTIHTEEVTMMRKLSALRALVIAMLCLIPALLAGSSGAWADAEEVPPGDSGDNQVAGDDAGELYVIGTDTTFAPFEFRDPSGELVGIDIDIMTAIAENQGFQVEFRSMGFNAALQALSSNQVDGVIAGMGITDERQEVYDFSDPYFTGELTIAANEGSGITGWEDLEGETVAVKTGSLSEEWAREMQEDYDFELNSLDQTTSLVESVKAGHDAALVDDLPIIAYGIQQGSGLELVSDPEPAGDYGFAVNKGENQELLTMFNEGLQEIQASGEYDEILDRYLGEDAEGPDNSTFIGLLQTSLPALMIGLGNTLAITGISFAMAMVLGLVFGFLKVSSNIVLRGIATTYVNLFRGTPVLVWAFFFYFGLPQLIQTEVNIWVAGALTLSLNAGAYIAEIVRGGIQSVDSGQQEAARSLALTSGQSMRYVVLPQAFKIMTPSLINQLVIMIKDSSLLLAIGFGELLYQAQQIYAANFRVTEVLAIAGLIYFIAIYLLTKLANFVDKKVNH</sequence>
<dbReference type="GO" id="GO:0006865">
    <property type="term" value="P:amino acid transport"/>
    <property type="evidence" value="ECO:0007669"/>
    <property type="project" value="TreeGrafter"/>
</dbReference>
<evidence type="ECO:0000256" key="6">
    <source>
        <dbReference type="ARBA" id="ARBA00023136"/>
    </source>
</evidence>
<name>A0AAJ6AJ27_9MICC</name>
<protein>
    <submittedName>
        <fullName evidence="9">ABC transporter substrate-binding protein/permease</fullName>
    </submittedName>
</protein>
<proteinExistence type="inferred from homology"/>
<evidence type="ECO:0000256" key="5">
    <source>
        <dbReference type="ARBA" id="ARBA00022989"/>
    </source>
</evidence>
<dbReference type="Gene3D" id="1.10.3720.10">
    <property type="entry name" value="MetI-like"/>
    <property type="match status" value="1"/>
</dbReference>
<dbReference type="AlphaFoldDB" id="A0AAJ6AJ27"/>
<dbReference type="RefSeq" id="WP_279674848.1">
    <property type="nucleotide sequence ID" value="NZ_CP122566.1"/>
</dbReference>
<dbReference type="SUPFAM" id="SSF161098">
    <property type="entry name" value="MetI-like"/>
    <property type="match status" value="1"/>
</dbReference>
<accession>A0AAJ6AJ27</accession>
<evidence type="ECO:0000313" key="10">
    <source>
        <dbReference type="Proteomes" id="UP001224674"/>
    </source>
</evidence>
<dbReference type="SUPFAM" id="SSF53850">
    <property type="entry name" value="Periplasmic binding protein-like II"/>
    <property type="match status" value="1"/>
</dbReference>
<dbReference type="EMBL" id="CP122566">
    <property type="protein sequence ID" value="WGH93154.1"/>
    <property type="molecule type" value="Genomic_DNA"/>
</dbReference>
<feature type="transmembrane region" description="Helical" evidence="7">
    <location>
        <begin position="74"/>
        <end position="95"/>
    </location>
</feature>
<dbReference type="InterPro" id="IPR000515">
    <property type="entry name" value="MetI-like"/>
</dbReference>
<dbReference type="InterPro" id="IPR001638">
    <property type="entry name" value="Solute-binding_3/MltF_N"/>
</dbReference>
<feature type="domain" description="ABC transmembrane type-1" evidence="8">
    <location>
        <begin position="363"/>
        <end position="552"/>
    </location>
</feature>
<feature type="transmembrane region" description="Helical" evidence="7">
    <location>
        <begin position="399"/>
        <end position="420"/>
    </location>
</feature>
<evidence type="ECO:0000256" key="3">
    <source>
        <dbReference type="ARBA" id="ARBA00022475"/>
    </source>
</evidence>
<comment type="similarity">
    <text evidence="7">Belongs to the binding-protein-dependent transport system permease family.</text>
</comment>
<evidence type="ECO:0000256" key="2">
    <source>
        <dbReference type="ARBA" id="ARBA00022448"/>
    </source>
</evidence>
<evidence type="ECO:0000256" key="7">
    <source>
        <dbReference type="RuleBase" id="RU363032"/>
    </source>
</evidence>
<dbReference type="Proteomes" id="UP001224674">
    <property type="component" value="Chromosome"/>
</dbReference>
<dbReference type="PANTHER" id="PTHR30614">
    <property type="entry name" value="MEMBRANE COMPONENT OF AMINO ACID ABC TRANSPORTER"/>
    <property type="match status" value="1"/>
</dbReference>
<reference evidence="9 10" key="1">
    <citation type="submission" date="2023-03" db="EMBL/GenBank/DDBJ databases">
        <title>Complete genome sequences of several Auritidibacter ignavus strains isolated from ear infections.</title>
        <authorList>
            <person name="Baehr T."/>
            <person name="Baumhoegger A.M."/>
        </authorList>
    </citation>
    <scope>NUCLEOTIDE SEQUENCE [LARGE SCALE GENOMIC DNA]</scope>
    <source>
        <strain evidence="9 10">BABAE-6</strain>
    </source>
</reference>
<keyword evidence="5 7" id="KW-1133">Transmembrane helix</keyword>
<dbReference type="GO" id="GO:0022857">
    <property type="term" value="F:transmembrane transporter activity"/>
    <property type="evidence" value="ECO:0007669"/>
    <property type="project" value="InterPro"/>
</dbReference>
<keyword evidence="2 7" id="KW-0813">Transport</keyword>
<keyword evidence="6 7" id="KW-0472">Membrane</keyword>
<evidence type="ECO:0000256" key="1">
    <source>
        <dbReference type="ARBA" id="ARBA00004651"/>
    </source>
</evidence>
<keyword evidence="10" id="KW-1185">Reference proteome</keyword>